<organism evidence="1 2">
    <name type="scientific">Variovorax guangxiensis</name>
    <dbReference type="NCBI Taxonomy" id="1775474"/>
    <lineage>
        <taxon>Bacteria</taxon>
        <taxon>Pseudomonadati</taxon>
        <taxon>Pseudomonadota</taxon>
        <taxon>Betaproteobacteria</taxon>
        <taxon>Burkholderiales</taxon>
        <taxon>Comamonadaceae</taxon>
        <taxon>Variovorax</taxon>
    </lineage>
</organism>
<dbReference type="GO" id="GO:0006313">
    <property type="term" value="P:DNA transposition"/>
    <property type="evidence" value="ECO:0007669"/>
    <property type="project" value="InterPro"/>
</dbReference>
<dbReference type="GO" id="GO:0003677">
    <property type="term" value="F:DNA binding"/>
    <property type="evidence" value="ECO:0007669"/>
    <property type="project" value="InterPro"/>
</dbReference>
<dbReference type="Proteomes" id="UP000281118">
    <property type="component" value="Unassembled WGS sequence"/>
</dbReference>
<accession>A0A3S0Z9W0</accession>
<comment type="caution">
    <text evidence="1">The sequence shown here is derived from an EMBL/GenBank/DDBJ whole genome shotgun (WGS) entry which is preliminary data.</text>
</comment>
<dbReference type="InterPro" id="IPR002514">
    <property type="entry name" value="Transposase_8"/>
</dbReference>
<sequence>MTEQYAELRGRLVVGRKGDGRSVYDEAAKKELIVACLKQGVSVARMAMEHGVNTNLLRTWITAYQRRSAQVSAGDIARAQDAPFVAVHVEGEQDQSERVPQRECAVTVPAVAHTPATAMAVISDEGPLAAPPPMVALQVRLPNGVQLDLGETSLQELPTLVQMLSRLSCSASTKG</sequence>
<reference evidence="1 2" key="1">
    <citation type="submission" date="2018-12" db="EMBL/GenBank/DDBJ databases">
        <title>The genome sequences of Variovorax guangxiensis DSM 27352.</title>
        <authorList>
            <person name="Gao J."/>
            <person name="Sun J."/>
        </authorList>
    </citation>
    <scope>NUCLEOTIDE SEQUENCE [LARGE SCALE GENOMIC DNA]</scope>
    <source>
        <strain evidence="1 2">DSM 27352</strain>
    </source>
</reference>
<dbReference type="GO" id="GO:0004803">
    <property type="term" value="F:transposase activity"/>
    <property type="evidence" value="ECO:0007669"/>
    <property type="project" value="InterPro"/>
</dbReference>
<dbReference type="OrthoDB" id="9800877at2"/>
<dbReference type="SUPFAM" id="SSF46689">
    <property type="entry name" value="Homeodomain-like"/>
    <property type="match status" value="1"/>
</dbReference>
<gene>
    <name evidence="1" type="ORF">EJP67_33200</name>
</gene>
<dbReference type="Pfam" id="PF01527">
    <property type="entry name" value="HTH_Tnp_1"/>
    <property type="match status" value="1"/>
</dbReference>
<evidence type="ECO:0000313" key="2">
    <source>
        <dbReference type="Proteomes" id="UP000281118"/>
    </source>
</evidence>
<dbReference type="AlphaFoldDB" id="A0A3S0Z9W0"/>
<proteinExistence type="predicted"/>
<dbReference type="RefSeq" id="WP_126025971.1">
    <property type="nucleotide sequence ID" value="NZ_RXFT01000027.1"/>
</dbReference>
<evidence type="ECO:0000313" key="1">
    <source>
        <dbReference type="EMBL" id="RUR71916.1"/>
    </source>
</evidence>
<name>A0A3S0Z9W0_9BURK</name>
<dbReference type="InterPro" id="IPR009057">
    <property type="entry name" value="Homeodomain-like_sf"/>
</dbReference>
<protein>
    <submittedName>
        <fullName evidence="1">Transposase</fullName>
    </submittedName>
</protein>
<dbReference type="EMBL" id="RXFT01000027">
    <property type="protein sequence ID" value="RUR71916.1"/>
    <property type="molecule type" value="Genomic_DNA"/>
</dbReference>